<accession>A0AAD5IX80</accession>
<protein>
    <submittedName>
        <fullName evidence="1">Uncharacterized protein</fullName>
    </submittedName>
</protein>
<dbReference type="Proteomes" id="UP001064489">
    <property type="component" value="Chromosome 4"/>
</dbReference>
<proteinExistence type="predicted"/>
<evidence type="ECO:0000313" key="1">
    <source>
        <dbReference type="EMBL" id="KAI9180148.1"/>
    </source>
</evidence>
<dbReference type="AlphaFoldDB" id="A0AAD5IX80"/>
<evidence type="ECO:0000313" key="2">
    <source>
        <dbReference type="Proteomes" id="UP001064489"/>
    </source>
</evidence>
<comment type="caution">
    <text evidence="1">The sequence shown here is derived from an EMBL/GenBank/DDBJ whole genome shotgun (WGS) entry which is preliminary data.</text>
</comment>
<name>A0AAD5IX80_ACENE</name>
<reference evidence="1" key="2">
    <citation type="submission" date="2023-02" db="EMBL/GenBank/DDBJ databases">
        <authorList>
            <person name="Swenson N.G."/>
            <person name="Wegrzyn J.L."/>
            <person name="Mcevoy S.L."/>
        </authorList>
    </citation>
    <scope>NUCLEOTIDE SEQUENCE</scope>
    <source>
        <strain evidence="1">91603</strain>
        <tissue evidence="1">Leaf</tissue>
    </source>
</reference>
<sequence length="116" mass="13019">MNVIMINESSQSSISVKPHVTDCAESSTPTTVWDLVASGKLDTRNVSTDVQTADIFTKPLPIARFQLLASKIITDRDRFRLRGSDVVESTDQFFGTKFKLTDLPNLSLRRSVKKRM</sequence>
<dbReference type="EMBL" id="JAJSOW010000101">
    <property type="protein sequence ID" value="KAI9180148.1"/>
    <property type="molecule type" value="Genomic_DNA"/>
</dbReference>
<reference evidence="1" key="1">
    <citation type="journal article" date="2022" name="Plant J.">
        <title>Strategies of tolerance reflected in two North American maple genomes.</title>
        <authorList>
            <person name="McEvoy S.L."/>
            <person name="Sezen U.U."/>
            <person name="Trouern-Trend A."/>
            <person name="McMahon S.M."/>
            <person name="Schaberg P.G."/>
            <person name="Yang J."/>
            <person name="Wegrzyn J.L."/>
            <person name="Swenson N.G."/>
        </authorList>
    </citation>
    <scope>NUCLEOTIDE SEQUENCE</scope>
    <source>
        <strain evidence="1">91603</strain>
    </source>
</reference>
<organism evidence="1 2">
    <name type="scientific">Acer negundo</name>
    <name type="common">Box elder</name>
    <dbReference type="NCBI Taxonomy" id="4023"/>
    <lineage>
        <taxon>Eukaryota</taxon>
        <taxon>Viridiplantae</taxon>
        <taxon>Streptophyta</taxon>
        <taxon>Embryophyta</taxon>
        <taxon>Tracheophyta</taxon>
        <taxon>Spermatophyta</taxon>
        <taxon>Magnoliopsida</taxon>
        <taxon>eudicotyledons</taxon>
        <taxon>Gunneridae</taxon>
        <taxon>Pentapetalae</taxon>
        <taxon>rosids</taxon>
        <taxon>malvids</taxon>
        <taxon>Sapindales</taxon>
        <taxon>Sapindaceae</taxon>
        <taxon>Hippocastanoideae</taxon>
        <taxon>Acereae</taxon>
        <taxon>Acer</taxon>
    </lineage>
</organism>
<gene>
    <name evidence="1" type="ORF">LWI28_001750</name>
</gene>
<keyword evidence="2" id="KW-1185">Reference proteome</keyword>